<sequence length="223" mass="24910">MDLVESSFRTLIRRTVRRDLRGVWLRGALPPGGAVLALNHHSWWDGYVLAEVCWTFGRRPSVLMNDEQLARFAFFRALGVLGTRELRPAVRRARAGEWLWIFPEGRLTPGPAVVELQPGAAWLARAAGVPLVPVALRVVLRGHQHPEAYLRIGTPTADLTRGLASELSLLDQELTGSDPEWPLAGYLQLTRGARDVPERLEGPSRTLTRLLGHPKKRQGGWRT</sequence>
<feature type="domain" description="Phospholipid/glycerol acyltransferase" evidence="3">
    <location>
        <begin position="34"/>
        <end position="139"/>
    </location>
</feature>
<dbReference type="GO" id="GO:0006654">
    <property type="term" value="P:phosphatidic acid biosynthetic process"/>
    <property type="evidence" value="ECO:0007669"/>
    <property type="project" value="TreeGrafter"/>
</dbReference>
<name>L0A3Q6_DEIPD</name>
<proteinExistence type="predicted"/>
<dbReference type="Pfam" id="PF01553">
    <property type="entry name" value="Acyltransferase"/>
    <property type="match status" value="1"/>
</dbReference>
<organism evidence="4 5">
    <name type="scientific">Deinococcus peraridilitoris (strain DSM 19664 / LMG 22246 / CIP 109416 / KR-200)</name>
    <dbReference type="NCBI Taxonomy" id="937777"/>
    <lineage>
        <taxon>Bacteria</taxon>
        <taxon>Thermotogati</taxon>
        <taxon>Deinococcota</taxon>
        <taxon>Deinococci</taxon>
        <taxon>Deinococcales</taxon>
        <taxon>Deinococcaceae</taxon>
        <taxon>Deinococcus</taxon>
    </lineage>
</organism>
<dbReference type="PANTHER" id="PTHR10434:SF9">
    <property type="entry name" value="PHOSPHOLIPID_GLYCEROL ACYLTRANSFERASE DOMAIN-CONTAINING PROTEIN"/>
    <property type="match status" value="1"/>
</dbReference>
<dbReference type="Proteomes" id="UP000010467">
    <property type="component" value="Chromosome"/>
</dbReference>
<reference evidence="5" key="1">
    <citation type="submission" date="2012-03" db="EMBL/GenBank/DDBJ databases">
        <title>Complete sequence of chromosome of Deinococcus peraridilitoris DSM 19664.</title>
        <authorList>
            <person name="Lucas S."/>
            <person name="Copeland A."/>
            <person name="Lapidus A."/>
            <person name="Glavina del Rio T."/>
            <person name="Dalin E."/>
            <person name="Tice H."/>
            <person name="Bruce D."/>
            <person name="Goodwin L."/>
            <person name="Pitluck S."/>
            <person name="Peters L."/>
            <person name="Mikhailova N."/>
            <person name="Lu M."/>
            <person name="Kyrpides N."/>
            <person name="Mavromatis K."/>
            <person name="Ivanova N."/>
            <person name="Brettin T."/>
            <person name="Detter J.C."/>
            <person name="Han C."/>
            <person name="Larimer F."/>
            <person name="Land M."/>
            <person name="Hauser L."/>
            <person name="Markowitz V."/>
            <person name="Cheng J.-F."/>
            <person name="Hugenholtz P."/>
            <person name="Woyke T."/>
            <person name="Wu D."/>
            <person name="Pukall R."/>
            <person name="Steenblock K."/>
            <person name="Brambilla E."/>
            <person name="Klenk H.-P."/>
            <person name="Eisen J.A."/>
        </authorList>
    </citation>
    <scope>NUCLEOTIDE SEQUENCE [LARGE SCALE GENOMIC DNA]</scope>
    <source>
        <strain evidence="5">DSM 19664 / LMG 22246 / CIP 109416 / KR-200</strain>
    </source>
</reference>
<protein>
    <submittedName>
        <fullName evidence="4">1-acyl-sn-glycerol-3-phosphate acyltransferase</fullName>
    </submittedName>
</protein>
<dbReference type="CDD" id="cd07989">
    <property type="entry name" value="LPLAT_AGPAT-like"/>
    <property type="match status" value="1"/>
</dbReference>
<evidence type="ECO:0000259" key="3">
    <source>
        <dbReference type="SMART" id="SM00563"/>
    </source>
</evidence>
<dbReference type="GO" id="GO:0003841">
    <property type="term" value="F:1-acylglycerol-3-phosphate O-acyltransferase activity"/>
    <property type="evidence" value="ECO:0007669"/>
    <property type="project" value="TreeGrafter"/>
</dbReference>
<evidence type="ECO:0000256" key="1">
    <source>
        <dbReference type="ARBA" id="ARBA00022679"/>
    </source>
</evidence>
<gene>
    <name evidence="4" type="ordered locus">Deipe_2604</name>
</gene>
<evidence type="ECO:0000313" key="4">
    <source>
        <dbReference type="EMBL" id="AFZ68069.1"/>
    </source>
</evidence>
<dbReference type="SUPFAM" id="SSF69593">
    <property type="entry name" value="Glycerol-3-phosphate (1)-acyltransferase"/>
    <property type="match status" value="1"/>
</dbReference>
<dbReference type="PANTHER" id="PTHR10434">
    <property type="entry name" value="1-ACYL-SN-GLYCEROL-3-PHOSPHATE ACYLTRANSFERASE"/>
    <property type="match status" value="1"/>
</dbReference>
<dbReference type="HOGENOM" id="CLU_097817_0_0_0"/>
<dbReference type="OrthoDB" id="152799at2"/>
<keyword evidence="2 4" id="KW-0012">Acyltransferase</keyword>
<dbReference type="RefSeq" id="WP_015236371.1">
    <property type="nucleotide sequence ID" value="NC_019793.1"/>
</dbReference>
<keyword evidence="1 4" id="KW-0808">Transferase</keyword>
<dbReference type="eggNOG" id="COG0204">
    <property type="taxonomic scope" value="Bacteria"/>
</dbReference>
<dbReference type="AlphaFoldDB" id="L0A3Q6"/>
<dbReference type="STRING" id="937777.Deipe_2604"/>
<keyword evidence="5" id="KW-1185">Reference proteome</keyword>
<accession>L0A3Q6</accession>
<dbReference type="PATRIC" id="fig|937777.3.peg.2612"/>
<evidence type="ECO:0000313" key="5">
    <source>
        <dbReference type="Proteomes" id="UP000010467"/>
    </source>
</evidence>
<dbReference type="EMBL" id="CP003382">
    <property type="protein sequence ID" value="AFZ68069.1"/>
    <property type="molecule type" value="Genomic_DNA"/>
</dbReference>
<dbReference type="SMART" id="SM00563">
    <property type="entry name" value="PlsC"/>
    <property type="match status" value="1"/>
</dbReference>
<dbReference type="KEGG" id="dpd:Deipe_2604"/>
<evidence type="ECO:0000256" key="2">
    <source>
        <dbReference type="ARBA" id="ARBA00023315"/>
    </source>
</evidence>
<dbReference type="InterPro" id="IPR002123">
    <property type="entry name" value="Plipid/glycerol_acylTrfase"/>
</dbReference>